<dbReference type="PRINTS" id="PR00037">
    <property type="entry name" value="HTHLACR"/>
</dbReference>
<dbReference type="Proteomes" id="UP000216947">
    <property type="component" value="Unassembled WGS sequence"/>
</dbReference>
<dbReference type="InterPro" id="IPR036390">
    <property type="entry name" value="WH_DNA-bd_sf"/>
</dbReference>
<feature type="domain" description="HTH deoR-type" evidence="4">
    <location>
        <begin position="5"/>
        <end position="60"/>
    </location>
</feature>
<dbReference type="SMART" id="SM00420">
    <property type="entry name" value="HTH_DEOR"/>
    <property type="match status" value="1"/>
</dbReference>
<dbReference type="InterPro" id="IPR050313">
    <property type="entry name" value="Carb_Metab_HTH_regulators"/>
</dbReference>
<dbReference type="SMART" id="SM01134">
    <property type="entry name" value="DeoRC"/>
    <property type="match status" value="1"/>
</dbReference>
<dbReference type="SUPFAM" id="SSF46785">
    <property type="entry name" value="Winged helix' DNA-binding domain"/>
    <property type="match status" value="1"/>
</dbReference>
<organism evidence="5 6">
    <name type="scientific">Bordetella genomosp. 7</name>
    <dbReference type="NCBI Taxonomy" id="1416805"/>
    <lineage>
        <taxon>Bacteria</taxon>
        <taxon>Pseudomonadati</taxon>
        <taxon>Pseudomonadota</taxon>
        <taxon>Betaproteobacteria</taxon>
        <taxon>Burkholderiales</taxon>
        <taxon>Alcaligenaceae</taxon>
        <taxon>Bordetella</taxon>
    </lineage>
</organism>
<evidence type="ECO:0000256" key="2">
    <source>
        <dbReference type="ARBA" id="ARBA00023125"/>
    </source>
</evidence>
<keyword evidence="6" id="KW-1185">Reference proteome</keyword>
<comment type="caution">
    <text evidence="5">The sequence shown here is derived from an EMBL/GenBank/DDBJ whole genome shotgun (WGS) entry which is preliminary data.</text>
</comment>
<dbReference type="PROSITE" id="PS00894">
    <property type="entry name" value="HTH_DEOR_1"/>
    <property type="match status" value="1"/>
</dbReference>
<accession>A0A261QX70</accession>
<dbReference type="PROSITE" id="PS51000">
    <property type="entry name" value="HTH_DEOR_2"/>
    <property type="match status" value="1"/>
</dbReference>
<keyword evidence="3" id="KW-0804">Transcription</keyword>
<keyword evidence="1" id="KW-0805">Transcription regulation</keyword>
<dbReference type="Gene3D" id="3.40.50.1360">
    <property type="match status" value="1"/>
</dbReference>
<evidence type="ECO:0000313" key="6">
    <source>
        <dbReference type="Proteomes" id="UP000216947"/>
    </source>
</evidence>
<dbReference type="InterPro" id="IPR036388">
    <property type="entry name" value="WH-like_DNA-bd_sf"/>
</dbReference>
<dbReference type="InterPro" id="IPR001034">
    <property type="entry name" value="DeoR_HTH"/>
</dbReference>
<evidence type="ECO:0000256" key="3">
    <source>
        <dbReference type="ARBA" id="ARBA00023163"/>
    </source>
</evidence>
<proteinExistence type="predicted"/>
<reference evidence="6" key="1">
    <citation type="submission" date="2017-05" db="EMBL/GenBank/DDBJ databases">
        <title>Complete and WGS of Bordetella genogroups.</title>
        <authorList>
            <person name="Spilker T."/>
            <person name="Lipuma J."/>
        </authorList>
    </citation>
    <scope>NUCLEOTIDE SEQUENCE [LARGE SCALE GENOMIC DNA]</scope>
    <source>
        <strain evidence="6">AU18089</strain>
    </source>
</reference>
<sequence length="259" mass="28348">MSSSKTRERQQRITQLVHEGINDVEELSHNLRVSISTIRRDLAHLAAQGRLLRTYGGAAYVSHDRREHTLNERMFIQRPQKEAIAALALRQIKDGDTLLLDAGTTTAALARMLRGRDRLHVVTNNIEALTILARDDCIRVTMLGGEVRKLSMGTVGPLADLALGRITADKVFLGADGIVAGRGLCEASADQAYLKEQMMDRAEAVYVLADSQKLGFAGQQAWTPMRGVWTLITDADASPAQLAPFQALENVRVLVAPLA</sequence>
<dbReference type="InterPro" id="IPR018356">
    <property type="entry name" value="Tscrpt_reg_HTH_DeoR_CS"/>
</dbReference>
<evidence type="ECO:0000313" key="5">
    <source>
        <dbReference type="EMBL" id="OZI16683.1"/>
    </source>
</evidence>
<protein>
    <submittedName>
        <fullName evidence="5">DeoR family transcriptional regulator</fullName>
    </submittedName>
</protein>
<dbReference type="PANTHER" id="PTHR30363">
    <property type="entry name" value="HTH-TYPE TRANSCRIPTIONAL REGULATOR SRLR-RELATED"/>
    <property type="match status" value="1"/>
</dbReference>
<dbReference type="Pfam" id="PF08220">
    <property type="entry name" value="HTH_DeoR"/>
    <property type="match status" value="1"/>
</dbReference>
<dbReference type="AlphaFoldDB" id="A0A261QX70"/>
<dbReference type="GO" id="GO:0003700">
    <property type="term" value="F:DNA-binding transcription factor activity"/>
    <property type="evidence" value="ECO:0007669"/>
    <property type="project" value="InterPro"/>
</dbReference>
<dbReference type="Gene3D" id="1.10.10.10">
    <property type="entry name" value="Winged helix-like DNA-binding domain superfamily/Winged helix DNA-binding domain"/>
    <property type="match status" value="1"/>
</dbReference>
<dbReference type="PANTHER" id="PTHR30363:SF44">
    <property type="entry name" value="AGA OPERON TRANSCRIPTIONAL REPRESSOR-RELATED"/>
    <property type="match status" value="1"/>
</dbReference>
<evidence type="ECO:0000256" key="1">
    <source>
        <dbReference type="ARBA" id="ARBA00023015"/>
    </source>
</evidence>
<dbReference type="InterPro" id="IPR014036">
    <property type="entry name" value="DeoR-like_C"/>
</dbReference>
<dbReference type="RefSeq" id="WP_094797625.1">
    <property type="nucleotide sequence ID" value="NZ_NEVK01000008.1"/>
</dbReference>
<keyword evidence="2" id="KW-0238">DNA-binding</keyword>
<evidence type="ECO:0000259" key="4">
    <source>
        <dbReference type="PROSITE" id="PS51000"/>
    </source>
</evidence>
<gene>
    <name evidence="5" type="ORF">CAL19_18615</name>
</gene>
<dbReference type="InterPro" id="IPR037171">
    <property type="entry name" value="NagB/RpiA_transferase-like"/>
</dbReference>
<dbReference type="SUPFAM" id="SSF100950">
    <property type="entry name" value="NagB/RpiA/CoA transferase-like"/>
    <property type="match status" value="1"/>
</dbReference>
<dbReference type="EMBL" id="NEVK01000008">
    <property type="protein sequence ID" value="OZI16683.1"/>
    <property type="molecule type" value="Genomic_DNA"/>
</dbReference>
<dbReference type="Pfam" id="PF00455">
    <property type="entry name" value="DeoRC"/>
    <property type="match status" value="1"/>
</dbReference>
<dbReference type="GO" id="GO:0003677">
    <property type="term" value="F:DNA binding"/>
    <property type="evidence" value="ECO:0007669"/>
    <property type="project" value="UniProtKB-KW"/>
</dbReference>
<name>A0A261QX70_9BORD</name>